<keyword evidence="8" id="KW-1185">Reference proteome</keyword>
<feature type="transmembrane region" description="Helical" evidence="6">
    <location>
        <begin position="247"/>
        <end position="265"/>
    </location>
</feature>
<comment type="caution">
    <text evidence="7">The sequence shown here is derived from an EMBL/GenBank/DDBJ whole genome shotgun (WGS) entry which is preliminary data.</text>
</comment>
<evidence type="ECO:0000256" key="5">
    <source>
        <dbReference type="ARBA" id="ARBA00023136"/>
    </source>
</evidence>
<dbReference type="InterPro" id="IPR000537">
    <property type="entry name" value="UbiA_prenyltransferase"/>
</dbReference>
<dbReference type="InterPro" id="IPR044878">
    <property type="entry name" value="UbiA_sf"/>
</dbReference>
<sequence length="303" mass="34210">MKTVVGKKRYSTTLKGIALLSVVRWYNILLMIIAQYLASIFIMNDPREYLHTLWDWRLHLIVLASGLVVASGFIINSYYDMEKDLVNRPNQTLFERILKKSEILQLYLFFNFVASAIGLLISLRAFAFFAVYAAGLWLYSHKFKKITLLGNVAAAALSILPFFAVFFYYGLQRIDVVLYVCFLVFVEVIRNLTKDVEALKGDMIYGYQTLPAVWGVNKTTQLIYGLIGLSAMPAAMFALSNIGWVRFVPLALTGIMGLTAFILKPSDEENPVGYTRFNYAIKTVIVLSILAIPLFGQARSFLG</sequence>
<dbReference type="AlphaFoldDB" id="A0A6N6RHC3"/>
<accession>A0A6N6RHC3</accession>
<gene>
    <name evidence="7" type="ORF">F8C67_06365</name>
</gene>
<feature type="transmembrane region" description="Helical" evidence="6">
    <location>
        <begin position="277"/>
        <end position="296"/>
    </location>
</feature>
<feature type="transmembrane region" description="Helical" evidence="6">
    <location>
        <begin position="106"/>
        <end position="134"/>
    </location>
</feature>
<keyword evidence="3 6" id="KW-0812">Transmembrane</keyword>
<dbReference type="OrthoDB" id="1142538at2"/>
<evidence type="ECO:0000256" key="1">
    <source>
        <dbReference type="ARBA" id="ARBA00004141"/>
    </source>
</evidence>
<evidence type="ECO:0000313" key="7">
    <source>
        <dbReference type="EMBL" id="KAB2813779.1"/>
    </source>
</evidence>
<evidence type="ECO:0000256" key="3">
    <source>
        <dbReference type="ARBA" id="ARBA00022692"/>
    </source>
</evidence>
<dbReference type="Proteomes" id="UP000468650">
    <property type="component" value="Unassembled WGS sequence"/>
</dbReference>
<dbReference type="GO" id="GO:0016765">
    <property type="term" value="F:transferase activity, transferring alkyl or aryl (other than methyl) groups"/>
    <property type="evidence" value="ECO:0007669"/>
    <property type="project" value="InterPro"/>
</dbReference>
<dbReference type="CDD" id="cd13961">
    <property type="entry name" value="PT_UbiA_DGGGPS"/>
    <property type="match status" value="1"/>
</dbReference>
<dbReference type="PANTHER" id="PTHR42723">
    <property type="entry name" value="CHLOROPHYLL SYNTHASE"/>
    <property type="match status" value="1"/>
</dbReference>
<evidence type="ECO:0000313" key="8">
    <source>
        <dbReference type="Proteomes" id="UP000468650"/>
    </source>
</evidence>
<dbReference type="GO" id="GO:0016020">
    <property type="term" value="C:membrane"/>
    <property type="evidence" value="ECO:0007669"/>
    <property type="project" value="UniProtKB-SubCell"/>
</dbReference>
<evidence type="ECO:0000256" key="4">
    <source>
        <dbReference type="ARBA" id="ARBA00022989"/>
    </source>
</evidence>
<reference evidence="7 8" key="1">
    <citation type="submission" date="2019-09" db="EMBL/GenBank/DDBJ databases">
        <title>Genomes of family Cryomorphaceae.</title>
        <authorList>
            <person name="Bowman J.P."/>
        </authorList>
    </citation>
    <scope>NUCLEOTIDE SEQUENCE [LARGE SCALE GENOMIC DNA]</scope>
    <source>
        <strain evidence="7 8">LMG 25704</strain>
    </source>
</reference>
<keyword evidence="5 6" id="KW-0472">Membrane</keyword>
<feature type="transmembrane region" description="Helical" evidence="6">
    <location>
        <begin position="146"/>
        <end position="169"/>
    </location>
</feature>
<feature type="transmembrane region" description="Helical" evidence="6">
    <location>
        <begin position="222"/>
        <end position="240"/>
    </location>
</feature>
<organism evidence="7 8">
    <name type="scientific">Phaeocystidibacter luteus</name>
    <dbReference type="NCBI Taxonomy" id="911197"/>
    <lineage>
        <taxon>Bacteria</taxon>
        <taxon>Pseudomonadati</taxon>
        <taxon>Bacteroidota</taxon>
        <taxon>Flavobacteriia</taxon>
        <taxon>Flavobacteriales</taxon>
        <taxon>Phaeocystidibacteraceae</taxon>
        <taxon>Phaeocystidibacter</taxon>
    </lineage>
</organism>
<evidence type="ECO:0000256" key="6">
    <source>
        <dbReference type="SAM" id="Phobius"/>
    </source>
</evidence>
<protein>
    <submittedName>
        <fullName evidence="7">Ubiquinone biosynthesis protein UbiA</fullName>
    </submittedName>
</protein>
<keyword evidence="7" id="KW-0830">Ubiquinone</keyword>
<dbReference type="Pfam" id="PF01040">
    <property type="entry name" value="UbiA"/>
    <property type="match status" value="1"/>
</dbReference>
<comment type="subcellular location">
    <subcellularLocation>
        <location evidence="1">Membrane</location>
        <topology evidence="1">Multi-pass membrane protein</topology>
    </subcellularLocation>
</comment>
<dbReference type="PANTHER" id="PTHR42723:SF1">
    <property type="entry name" value="CHLOROPHYLL SYNTHASE, CHLOROPLASTIC"/>
    <property type="match status" value="1"/>
</dbReference>
<keyword evidence="2" id="KW-1003">Cell membrane</keyword>
<feature type="transmembrane region" description="Helical" evidence="6">
    <location>
        <begin position="58"/>
        <end position="79"/>
    </location>
</feature>
<dbReference type="EMBL" id="WBVO01000003">
    <property type="protein sequence ID" value="KAB2813779.1"/>
    <property type="molecule type" value="Genomic_DNA"/>
</dbReference>
<dbReference type="InterPro" id="IPR050475">
    <property type="entry name" value="Prenyltransferase_related"/>
</dbReference>
<feature type="transmembrane region" description="Helical" evidence="6">
    <location>
        <begin position="17"/>
        <end position="38"/>
    </location>
</feature>
<keyword evidence="4 6" id="KW-1133">Transmembrane helix</keyword>
<dbReference type="Gene3D" id="1.10.357.140">
    <property type="entry name" value="UbiA prenyltransferase"/>
    <property type="match status" value="1"/>
</dbReference>
<proteinExistence type="predicted"/>
<evidence type="ECO:0000256" key="2">
    <source>
        <dbReference type="ARBA" id="ARBA00022475"/>
    </source>
</evidence>
<name>A0A6N6RHC3_9FLAO</name>